<reference evidence="1 2" key="1">
    <citation type="submission" date="2021-06" db="EMBL/GenBank/DDBJ databases">
        <authorList>
            <person name="Kallberg Y."/>
            <person name="Tangrot J."/>
            <person name="Rosling A."/>
        </authorList>
    </citation>
    <scope>NUCLEOTIDE SEQUENCE [LARGE SCALE GENOMIC DNA]</scope>
    <source>
        <strain evidence="1 2">120-4 pot B 10/14</strain>
    </source>
</reference>
<name>A0ABN7WCA2_GIGMA</name>
<dbReference type="EMBL" id="CAJVQB010036601">
    <property type="protein sequence ID" value="CAG8824202.1"/>
    <property type="molecule type" value="Genomic_DNA"/>
</dbReference>
<protein>
    <submittedName>
        <fullName evidence="1">30744_t:CDS:1</fullName>
    </submittedName>
</protein>
<gene>
    <name evidence="1" type="ORF">GMARGA_LOCUS28520</name>
</gene>
<feature type="non-terminal residue" evidence="1">
    <location>
        <position position="52"/>
    </location>
</feature>
<accession>A0ABN7WCA2</accession>
<dbReference type="Proteomes" id="UP000789901">
    <property type="component" value="Unassembled WGS sequence"/>
</dbReference>
<sequence>MELYVEVGENKSIVQAKNADQAVRFLEDWLIGKGGKRHVNKIIQREIDALVQ</sequence>
<organism evidence="1 2">
    <name type="scientific">Gigaspora margarita</name>
    <dbReference type="NCBI Taxonomy" id="4874"/>
    <lineage>
        <taxon>Eukaryota</taxon>
        <taxon>Fungi</taxon>
        <taxon>Fungi incertae sedis</taxon>
        <taxon>Mucoromycota</taxon>
        <taxon>Glomeromycotina</taxon>
        <taxon>Glomeromycetes</taxon>
        <taxon>Diversisporales</taxon>
        <taxon>Gigasporaceae</taxon>
        <taxon>Gigaspora</taxon>
    </lineage>
</organism>
<evidence type="ECO:0000313" key="1">
    <source>
        <dbReference type="EMBL" id="CAG8824202.1"/>
    </source>
</evidence>
<comment type="caution">
    <text evidence="1">The sequence shown here is derived from an EMBL/GenBank/DDBJ whole genome shotgun (WGS) entry which is preliminary data.</text>
</comment>
<keyword evidence="2" id="KW-1185">Reference proteome</keyword>
<proteinExistence type="predicted"/>
<evidence type="ECO:0000313" key="2">
    <source>
        <dbReference type="Proteomes" id="UP000789901"/>
    </source>
</evidence>